<accession>A0A646KEV8</accession>
<keyword evidence="3" id="KW-0456">Lyase</keyword>
<evidence type="ECO:0000313" key="3">
    <source>
        <dbReference type="EMBL" id="MQT00658.1"/>
    </source>
</evidence>
<dbReference type="Pfam" id="PF09349">
    <property type="entry name" value="OHCU_decarbox"/>
    <property type="match status" value="1"/>
</dbReference>
<name>A0A646KEV8_STRJU</name>
<dbReference type="NCBIfam" id="NF010372">
    <property type="entry name" value="PRK13798.1"/>
    <property type="match status" value="1"/>
</dbReference>
<sequence>MAHFNAADQRAAVATLLTCCRSRRWARLVAEHRPYPDLDALLAAGDEASFDLTPADLSEALAGEPSIRARPDARPWARIALTAAHEKYQRTFHHGFVIALDDREPTEHLNRVLADIHRRLSNEPEREREIAAEELRGLARSRLARLIADPVGRAPSESFR</sequence>
<dbReference type="GO" id="GO:0006144">
    <property type="term" value="P:purine nucleobase metabolic process"/>
    <property type="evidence" value="ECO:0007669"/>
    <property type="project" value="UniProtKB-KW"/>
</dbReference>
<dbReference type="EMBL" id="VCLA01000086">
    <property type="protein sequence ID" value="MQT00658.1"/>
    <property type="molecule type" value="Genomic_DNA"/>
</dbReference>
<gene>
    <name evidence="3" type="ORF">FF041_10620</name>
</gene>
<keyword evidence="4" id="KW-1185">Reference proteome</keyword>
<dbReference type="GO" id="GO:0051997">
    <property type="term" value="F:2-oxo-4-hydroxy-4-carboxy-5-ureidoimidazoline decarboxylase activity"/>
    <property type="evidence" value="ECO:0007669"/>
    <property type="project" value="UniProtKB-EC"/>
</dbReference>
<protein>
    <submittedName>
        <fullName evidence="3">2-oxo-4-hydroxy-4-carboxy-5-ureidoimidazoline decarboxylase</fullName>
        <ecNumber evidence="3">4.1.1.97</ecNumber>
    </submittedName>
</protein>
<organism evidence="3 4">
    <name type="scientific">Streptomyces jumonjinensis</name>
    <dbReference type="NCBI Taxonomy" id="1945"/>
    <lineage>
        <taxon>Bacteria</taxon>
        <taxon>Bacillati</taxon>
        <taxon>Actinomycetota</taxon>
        <taxon>Actinomycetes</taxon>
        <taxon>Kitasatosporales</taxon>
        <taxon>Streptomycetaceae</taxon>
        <taxon>Streptomyces</taxon>
    </lineage>
</organism>
<dbReference type="AlphaFoldDB" id="A0A646KEV8"/>
<dbReference type="SUPFAM" id="SSF158694">
    <property type="entry name" value="UraD-Like"/>
    <property type="match status" value="1"/>
</dbReference>
<dbReference type="Proteomes" id="UP000419138">
    <property type="component" value="Unassembled WGS sequence"/>
</dbReference>
<proteinExistence type="predicted"/>
<evidence type="ECO:0000313" key="4">
    <source>
        <dbReference type="Proteomes" id="UP000419138"/>
    </source>
</evidence>
<evidence type="ECO:0000259" key="2">
    <source>
        <dbReference type="Pfam" id="PF09349"/>
    </source>
</evidence>
<dbReference type="InterPro" id="IPR036778">
    <property type="entry name" value="OHCU_decarboxylase_sf"/>
</dbReference>
<dbReference type="InterPro" id="IPR018020">
    <property type="entry name" value="OHCU_decarboxylase"/>
</dbReference>
<reference evidence="3 4" key="1">
    <citation type="submission" date="2019-05" db="EMBL/GenBank/DDBJ databases">
        <title>Comparative genomics and metabolomics analyses of clavulanic acid producing Streptomyces species provides insight into specialized metabolism and evolution of beta-lactam biosynthetic gene clusters.</title>
        <authorList>
            <person name="Moore M.A."/>
            <person name="Cruz-Morales P."/>
            <person name="Barona Gomez F."/>
            <person name="Kapil T."/>
        </authorList>
    </citation>
    <scope>NUCLEOTIDE SEQUENCE [LARGE SCALE GENOMIC DNA]</scope>
    <source>
        <strain evidence="3 4">NRRL 5741</strain>
    </source>
</reference>
<dbReference type="Gene3D" id="1.10.3330.10">
    <property type="entry name" value="Oxo-4-hydroxy-4-carboxy-5-ureidoimidazoline decarboxylase"/>
    <property type="match status" value="1"/>
</dbReference>
<dbReference type="EC" id="4.1.1.97" evidence="3"/>
<comment type="caution">
    <text evidence="3">The sequence shown here is derived from an EMBL/GenBank/DDBJ whole genome shotgun (WGS) entry which is preliminary data.</text>
</comment>
<evidence type="ECO:0000256" key="1">
    <source>
        <dbReference type="ARBA" id="ARBA00022631"/>
    </source>
</evidence>
<dbReference type="OrthoDB" id="4303574at2"/>
<keyword evidence="1" id="KW-0659">Purine metabolism</keyword>
<feature type="domain" description="Oxo-4-hydroxy-4-carboxy-5-ureidoimidazoline decarboxylase" evidence="2">
    <location>
        <begin position="5"/>
        <end position="144"/>
    </location>
</feature>